<dbReference type="EMBL" id="CP111017">
    <property type="protein sequence ID" value="WAR07081.1"/>
    <property type="molecule type" value="Genomic_DNA"/>
</dbReference>
<gene>
    <name evidence="3" type="ORF">MAR_017039</name>
</gene>
<dbReference type="PANTHER" id="PTHR47385:SF14">
    <property type="entry name" value="TRANSGELIN"/>
    <property type="match status" value="1"/>
</dbReference>
<reference evidence="3" key="1">
    <citation type="submission" date="2022-11" db="EMBL/GenBank/DDBJ databases">
        <title>Centuries of genome instability and evolution in soft-shell clam transmissible cancer (bioRxiv).</title>
        <authorList>
            <person name="Hart S.F.M."/>
            <person name="Yonemitsu M.A."/>
            <person name="Giersch R.M."/>
            <person name="Beal B.F."/>
            <person name="Arriagada G."/>
            <person name="Davis B.W."/>
            <person name="Ostrander E.A."/>
            <person name="Goff S.P."/>
            <person name="Metzger M.J."/>
        </authorList>
    </citation>
    <scope>NUCLEOTIDE SEQUENCE</scope>
    <source>
        <strain evidence="3">MELC-2E11</strain>
        <tissue evidence="3">Siphon/mantle</tissue>
    </source>
</reference>
<dbReference type="Proteomes" id="UP001164746">
    <property type="component" value="Chromosome 6"/>
</dbReference>
<evidence type="ECO:0000259" key="2">
    <source>
        <dbReference type="Pfam" id="PF00307"/>
    </source>
</evidence>
<dbReference type="InterPro" id="IPR036872">
    <property type="entry name" value="CH_dom_sf"/>
</dbReference>
<evidence type="ECO:0000313" key="3">
    <source>
        <dbReference type="EMBL" id="WAR07081.1"/>
    </source>
</evidence>
<sequence length="177" mass="20032">MSYRAAKAGLARDTQVKIDSQFDIDEAKKCLYWLGEMTGENVEIQETDDRREMADSFHTTLKDGSLLCRLIDAVLPEGQKIDFSKKSFQESKNQAFTMARERERIAIFINKCQEYGAQSRPGYAAPVIWPKKNETNVRTFSEEQVQAGKQVISLQYGSNKGANQAGMSFGKTRMILD</sequence>
<evidence type="ECO:0000313" key="4">
    <source>
        <dbReference type="Proteomes" id="UP001164746"/>
    </source>
</evidence>
<comment type="similarity">
    <text evidence="1">Belongs to the calponin family.</text>
</comment>
<dbReference type="Pfam" id="PF00307">
    <property type="entry name" value="CH"/>
    <property type="match status" value="1"/>
</dbReference>
<organism evidence="3 4">
    <name type="scientific">Mya arenaria</name>
    <name type="common">Soft-shell clam</name>
    <dbReference type="NCBI Taxonomy" id="6604"/>
    <lineage>
        <taxon>Eukaryota</taxon>
        <taxon>Metazoa</taxon>
        <taxon>Spiralia</taxon>
        <taxon>Lophotrochozoa</taxon>
        <taxon>Mollusca</taxon>
        <taxon>Bivalvia</taxon>
        <taxon>Autobranchia</taxon>
        <taxon>Heteroconchia</taxon>
        <taxon>Euheterodonta</taxon>
        <taxon>Imparidentia</taxon>
        <taxon>Neoheterodontei</taxon>
        <taxon>Myida</taxon>
        <taxon>Myoidea</taxon>
        <taxon>Myidae</taxon>
        <taxon>Mya</taxon>
    </lineage>
</organism>
<accession>A0ABY7EEB7</accession>
<evidence type="ECO:0000256" key="1">
    <source>
        <dbReference type="ARBA" id="ARBA00009631"/>
    </source>
</evidence>
<feature type="domain" description="Calponin-homology (CH)" evidence="2">
    <location>
        <begin position="26"/>
        <end position="117"/>
    </location>
</feature>
<dbReference type="PROSITE" id="PS01052">
    <property type="entry name" value="CALPONIN_1"/>
    <property type="match status" value="1"/>
</dbReference>
<dbReference type="Pfam" id="PF00402">
    <property type="entry name" value="Calponin"/>
    <property type="match status" value="1"/>
</dbReference>
<dbReference type="PRINTS" id="PR00888">
    <property type="entry name" value="SM22CALPONIN"/>
</dbReference>
<dbReference type="InterPro" id="IPR000557">
    <property type="entry name" value="Calponin_repeat"/>
</dbReference>
<dbReference type="SUPFAM" id="SSF47576">
    <property type="entry name" value="Calponin-homology domain, CH-domain"/>
    <property type="match status" value="1"/>
</dbReference>
<keyword evidence="4" id="KW-1185">Reference proteome</keyword>
<dbReference type="Gene3D" id="1.10.418.10">
    <property type="entry name" value="Calponin-like domain"/>
    <property type="match status" value="1"/>
</dbReference>
<dbReference type="PROSITE" id="PS51122">
    <property type="entry name" value="CALPONIN_2"/>
    <property type="match status" value="1"/>
</dbReference>
<dbReference type="PANTHER" id="PTHR47385">
    <property type="entry name" value="CALPONIN"/>
    <property type="match status" value="1"/>
</dbReference>
<name>A0ABY7EEB7_MYAAR</name>
<dbReference type="InterPro" id="IPR050606">
    <property type="entry name" value="Calponin-like"/>
</dbReference>
<protein>
    <submittedName>
        <fullName evidence="3">MYPH-like protein</fullName>
    </submittedName>
</protein>
<dbReference type="InterPro" id="IPR003096">
    <property type="entry name" value="SM22_calponin"/>
</dbReference>
<proteinExistence type="inferred from homology"/>
<dbReference type="InterPro" id="IPR001715">
    <property type="entry name" value="CH_dom"/>
</dbReference>